<dbReference type="Proteomes" id="UP000053144">
    <property type="component" value="Unassembled WGS sequence"/>
</dbReference>
<dbReference type="EMBL" id="KQ258334">
    <property type="protein sequence ID" value="KOM26679.1"/>
    <property type="molecule type" value="Genomic_DNA"/>
</dbReference>
<reference evidence="3" key="1">
    <citation type="journal article" date="2015" name="Proc. Natl. Acad. Sci. U.S.A.">
        <title>Genome sequencing of adzuki bean (Vigna angularis) provides insight into high starch and low fat accumulation and domestication.</title>
        <authorList>
            <person name="Yang K."/>
            <person name="Tian Z."/>
            <person name="Chen C."/>
            <person name="Luo L."/>
            <person name="Zhao B."/>
            <person name="Wang Z."/>
            <person name="Yu L."/>
            <person name="Li Y."/>
            <person name="Sun Y."/>
            <person name="Li W."/>
            <person name="Chen Y."/>
            <person name="Li Y."/>
            <person name="Zhang Y."/>
            <person name="Ai D."/>
            <person name="Zhao J."/>
            <person name="Shang C."/>
            <person name="Ma Y."/>
            <person name="Wu B."/>
            <person name="Wang M."/>
            <person name="Gao L."/>
            <person name="Sun D."/>
            <person name="Zhang P."/>
            <person name="Guo F."/>
            <person name="Wang W."/>
            <person name="Li Y."/>
            <person name="Wang J."/>
            <person name="Varshney R.K."/>
            <person name="Wang J."/>
            <person name="Ling H.Q."/>
            <person name="Wan P."/>
        </authorList>
    </citation>
    <scope>NUCLEOTIDE SEQUENCE</scope>
    <source>
        <strain evidence="3">cv. Jingnong 6</strain>
    </source>
</reference>
<proteinExistence type="predicted"/>
<evidence type="ECO:0000313" key="2">
    <source>
        <dbReference type="EMBL" id="KOM26679.1"/>
    </source>
</evidence>
<evidence type="ECO:0000256" key="1">
    <source>
        <dbReference type="SAM" id="MobiDB-lite"/>
    </source>
</evidence>
<sequence length="142" mass="16100">MGDHQDPMELIKEMQRQIEEMKRRDKAHITALRVEHVVDRQEQSTQHSVSMIPTPSKENIQSEGPSRTVQDMSIATTKGTRSVQIVQAEGSLPFTAVVLKTLMPKKSTPWVKATRPKFNQYTPLNAPRTRILEKALSTNLLP</sequence>
<gene>
    <name evidence="2" type="ORF">LR48_Vigan304s002600</name>
</gene>
<dbReference type="Gramene" id="KOM26679">
    <property type="protein sequence ID" value="KOM26679"/>
    <property type="gene ID" value="LR48_Vigan304s002600"/>
</dbReference>
<name>A0A0L9T999_PHAAN</name>
<accession>A0A0L9T999</accession>
<evidence type="ECO:0000313" key="3">
    <source>
        <dbReference type="Proteomes" id="UP000053144"/>
    </source>
</evidence>
<protein>
    <submittedName>
        <fullName evidence="2">Uncharacterized protein</fullName>
    </submittedName>
</protein>
<feature type="compositionally biased region" description="Polar residues" evidence="1">
    <location>
        <begin position="43"/>
        <end position="68"/>
    </location>
</feature>
<dbReference type="AlphaFoldDB" id="A0A0L9T999"/>
<organism evidence="2 3">
    <name type="scientific">Phaseolus angularis</name>
    <name type="common">Azuki bean</name>
    <name type="synonym">Vigna angularis</name>
    <dbReference type="NCBI Taxonomy" id="3914"/>
    <lineage>
        <taxon>Eukaryota</taxon>
        <taxon>Viridiplantae</taxon>
        <taxon>Streptophyta</taxon>
        <taxon>Embryophyta</taxon>
        <taxon>Tracheophyta</taxon>
        <taxon>Spermatophyta</taxon>
        <taxon>Magnoliopsida</taxon>
        <taxon>eudicotyledons</taxon>
        <taxon>Gunneridae</taxon>
        <taxon>Pentapetalae</taxon>
        <taxon>rosids</taxon>
        <taxon>fabids</taxon>
        <taxon>Fabales</taxon>
        <taxon>Fabaceae</taxon>
        <taxon>Papilionoideae</taxon>
        <taxon>50 kb inversion clade</taxon>
        <taxon>NPAAA clade</taxon>
        <taxon>indigoferoid/millettioid clade</taxon>
        <taxon>Phaseoleae</taxon>
        <taxon>Vigna</taxon>
    </lineage>
</organism>
<feature type="region of interest" description="Disordered" evidence="1">
    <location>
        <begin position="38"/>
        <end position="68"/>
    </location>
</feature>